<dbReference type="EMBL" id="AP015039">
    <property type="protein sequence ID" value="BAT89861.1"/>
    <property type="molecule type" value="Genomic_DNA"/>
</dbReference>
<dbReference type="AlphaFoldDB" id="A0A0S3SAM9"/>
<proteinExistence type="predicted"/>
<evidence type="ECO:0000313" key="2">
    <source>
        <dbReference type="EMBL" id="BAT89861.1"/>
    </source>
</evidence>
<feature type="compositionally biased region" description="Low complexity" evidence="1">
    <location>
        <begin position="86"/>
        <end position="96"/>
    </location>
</feature>
<keyword evidence="3" id="KW-1185">Reference proteome</keyword>
<dbReference type="GO" id="GO:0003677">
    <property type="term" value="F:DNA binding"/>
    <property type="evidence" value="ECO:0007669"/>
    <property type="project" value="InterPro"/>
</dbReference>
<gene>
    <name evidence="2" type="primary">Vigan.06G097300</name>
    <name evidence="2" type="ORF">VIGAN_06097300</name>
</gene>
<dbReference type="InterPro" id="IPR036093">
    <property type="entry name" value="NAC_dom_sf"/>
</dbReference>
<dbReference type="SUPFAM" id="SSF101941">
    <property type="entry name" value="NAC domain"/>
    <property type="match status" value="1"/>
</dbReference>
<name>A0A0S3SAM9_PHAAN</name>
<reference evidence="2 3" key="1">
    <citation type="journal article" date="2015" name="Sci. Rep.">
        <title>The power of single molecule real-time sequencing technology in the de novo assembly of a eukaryotic genome.</title>
        <authorList>
            <person name="Sakai H."/>
            <person name="Naito K."/>
            <person name="Ogiso-Tanaka E."/>
            <person name="Takahashi Y."/>
            <person name="Iseki K."/>
            <person name="Muto C."/>
            <person name="Satou K."/>
            <person name="Teruya K."/>
            <person name="Shiroma A."/>
            <person name="Shimoji M."/>
            <person name="Hirano T."/>
            <person name="Itoh T."/>
            <person name="Kaga A."/>
            <person name="Tomooka N."/>
        </authorList>
    </citation>
    <scope>NUCLEOTIDE SEQUENCE [LARGE SCALE GENOMIC DNA]</scope>
    <source>
        <strain evidence="3">cv. Shumari</strain>
    </source>
</reference>
<evidence type="ECO:0000256" key="1">
    <source>
        <dbReference type="SAM" id="MobiDB-lite"/>
    </source>
</evidence>
<dbReference type="Gene3D" id="2.170.150.80">
    <property type="entry name" value="NAC domain"/>
    <property type="match status" value="1"/>
</dbReference>
<sequence>MDVDVRLRIEGPRMLTSIQPHIVIAQERSITVLVVGDSINNVWEAIRTKSKKTVEPLLEALAGELCRGDTEQWFFFSPGQERQARGGRPSRTTTSRYGKATGSPSSLLRQTLPTRLQDRPFQLPP</sequence>
<protein>
    <submittedName>
        <fullName evidence="2">Uncharacterized protein</fullName>
    </submittedName>
</protein>
<feature type="region of interest" description="Disordered" evidence="1">
    <location>
        <begin position="77"/>
        <end position="125"/>
    </location>
</feature>
<evidence type="ECO:0000313" key="3">
    <source>
        <dbReference type="Proteomes" id="UP000291084"/>
    </source>
</evidence>
<accession>A0A0S3SAM9</accession>
<dbReference type="Proteomes" id="UP000291084">
    <property type="component" value="Chromosome 6"/>
</dbReference>
<feature type="compositionally biased region" description="Polar residues" evidence="1">
    <location>
        <begin position="102"/>
        <end position="114"/>
    </location>
</feature>
<dbReference type="GO" id="GO:0006355">
    <property type="term" value="P:regulation of DNA-templated transcription"/>
    <property type="evidence" value="ECO:0007669"/>
    <property type="project" value="InterPro"/>
</dbReference>
<organism evidence="2 3">
    <name type="scientific">Vigna angularis var. angularis</name>
    <dbReference type="NCBI Taxonomy" id="157739"/>
    <lineage>
        <taxon>Eukaryota</taxon>
        <taxon>Viridiplantae</taxon>
        <taxon>Streptophyta</taxon>
        <taxon>Embryophyta</taxon>
        <taxon>Tracheophyta</taxon>
        <taxon>Spermatophyta</taxon>
        <taxon>Magnoliopsida</taxon>
        <taxon>eudicotyledons</taxon>
        <taxon>Gunneridae</taxon>
        <taxon>Pentapetalae</taxon>
        <taxon>rosids</taxon>
        <taxon>fabids</taxon>
        <taxon>Fabales</taxon>
        <taxon>Fabaceae</taxon>
        <taxon>Papilionoideae</taxon>
        <taxon>50 kb inversion clade</taxon>
        <taxon>NPAAA clade</taxon>
        <taxon>indigoferoid/millettioid clade</taxon>
        <taxon>Phaseoleae</taxon>
        <taxon>Vigna</taxon>
    </lineage>
</organism>